<name>G4TKB9_SERID</name>
<evidence type="ECO:0000313" key="3">
    <source>
        <dbReference type="EMBL" id="CCA71762.1"/>
    </source>
</evidence>
<keyword evidence="2" id="KW-0812">Transmembrane</keyword>
<dbReference type="OMA" id="GGRWEVC"/>
<reference evidence="3 4" key="1">
    <citation type="journal article" date="2011" name="PLoS Pathog.">
        <title>Endophytic Life Strategies Decoded by Genome and Transcriptome Analyses of the Mutualistic Root Symbiont Piriformospora indica.</title>
        <authorList>
            <person name="Zuccaro A."/>
            <person name="Lahrmann U."/>
            <person name="Guldener U."/>
            <person name="Langen G."/>
            <person name="Pfiffi S."/>
            <person name="Biedenkopf D."/>
            <person name="Wong P."/>
            <person name="Samans B."/>
            <person name="Grimm C."/>
            <person name="Basiewicz M."/>
            <person name="Murat C."/>
            <person name="Martin F."/>
            <person name="Kogel K.H."/>
        </authorList>
    </citation>
    <scope>NUCLEOTIDE SEQUENCE [LARGE SCALE GENOMIC DNA]</scope>
    <source>
        <strain evidence="3 4">DSM 11827</strain>
    </source>
</reference>
<keyword evidence="2" id="KW-1133">Transmembrane helix</keyword>
<comment type="caution">
    <text evidence="3">The sequence shown here is derived from an EMBL/GenBank/DDBJ whole genome shotgun (WGS) entry which is preliminary data.</text>
</comment>
<keyword evidence="2" id="KW-0472">Membrane</keyword>
<organism evidence="3 4">
    <name type="scientific">Serendipita indica (strain DSM 11827)</name>
    <name type="common">Root endophyte fungus</name>
    <name type="synonym">Piriformospora indica</name>
    <dbReference type="NCBI Taxonomy" id="1109443"/>
    <lineage>
        <taxon>Eukaryota</taxon>
        <taxon>Fungi</taxon>
        <taxon>Dikarya</taxon>
        <taxon>Basidiomycota</taxon>
        <taxon>Agaricomycotina</taxon>
        <taxon>Agaricomycetes</taxon>
        <taxon>Sebacinales</taxon>
        <taxon>Serendipitaceae</taxon>
        <taxon>Serendipita</taxon>
    </lineage>
</organism>
<protein>
    <submittedName>
        <fullName evidence="3">Uncharacterized protein</fullName>
    </submittedName>
</protein>
<sequence>MMIGASDGSSKLDNPYDYGSVQATTSSVLRTEELPPPFESNPRQRPVVIDLLQDEDNWVQSGGEQPPEFTPYEAQHWVNSDGNVISHDPHLNEDGEALYRFLLSQTTEPPRFAVRCRGTHRETRTRVVTHTGHGHSDNGGHHHSGSHTKVETYTETVVDFDFRIDLTQHLHPPVNWTASDEEPTYRGKMVWEKDVQDGIALQRQRTTRAENKAAGKWRKFRDQAGLPPWIRSPSMPGEERPRQAHAANAVAQSSRTVRNWADDYCASDKLLKEFVFEKVVHGWNLGALEKAIETLIRSTYYTGDLHISFPMSANKVYIRPTNQLSRALSHWWVKLLLWITLIYPFIWLFKRFSKRGGGIWQVAGAAYSLKEWVHLEDSVAGEDVARYLIRKEEARAQLPNRSLTALPAYSSDLKSPLPITSSTGDAWTEQRPTTLAQFGLSSQPQASSSSAAPLPTISKLRQTPKGVSELVGLREGEWFKQWEGTITRSVLLRVDRSDPLALPGEILAESAGAMLDGYND</sequence>
<feature type="region of interest" description="Disordered" evidence="1">
    <location>
        <begin position="439"/>
        <end position="459"/>
    </location>
</feature>
<dbReference type="AlphaFoldDB" id="G4TKB9"/>
<dbReference type="HOGENOM" id="CLU_034128_1_0_1"/>
<proteinExistence type="predicted"/>
<evidence type="ECO:0000256" key="1">
    <source>
        <dbReference type="SAM" id="MobiDB-lite"/>
    </source>
</evidence>
<evidence type="ECO:0000313" key="4">
    <source>
        <dbReference type="Proteomes" id="UP000007148"/>
    </source>
</evidence>
<accession>G4TKB9</accession>
<dbReference type="InParanoid" id="G4TKB9"/>
<dbReference type="OrthoDB" id="203796at2759"/>
<dbReference type="eggNOG" id="ENOG502S4VJ">
    <property type="taxonomic scope" value="Eukaryota"/>
</dbReference>
<keyword evidence="4" id="KW-1185">Reference proteome</keyword>
<dbReference type="Proteomes" id="UP000007148">
    <property type="component" value="Unassembled WGS sequence"/>
</dbReference>
<gene>
    <name evidence="3" type="ORF">PIIN_05697</name>
</gene>
<dbReference type="EMBL" id="CAFZ01000134">
    <property type="protein sequence ID" value="CCA71762.1"/>
    <property type="molecule type" value="Genomic_DNA"/>
</dbReference>
<feature type="transmembrane region" description="Helical" evidence="2">
    <location>
        <begin position="331"/>
        <end position="349"/>
    </location>
</feature>
<evidence type="ECO:0000256" key="2">
    <source>
        <dbReference type="SAM" id="Phobius"/>
    </source>
</evidence>
<dbReference type="PANTHER" id="PTHR37848">
    <property type="entry name" value="EXPRESSED PROTEIN"/>
    <property type="match status" value="1"/>
</dbReference>
<feature type="compositionally biased region" description="Low complexity" evidence="1">
    <location>
        <begin position="440"/>
        <end position="455"/>
    </location>
</feature>
<dbReference type="PANTHER" id="PTHR37848:SF1">
    <property type="entry name" value="SUN DOMAIN-CONTAINING PROTEIN"/>
    <property type="match status" value="1"/>
</dbReference>